<dbReference type="SUPFAM" id="SSF51735">
    <property type="entry name" value="NAD(P)-binding Rossmann-fold domains"/>
    <property type="match status" value="1"/>
</dbReference>
<dbReference type="Pfam" id="PF01370">
    <property type="entry name" value="Epimerase"/>
    <property type="match status" value="1"/>
</dbReference>
<organism evidence="4 5">
    <name type="scientific">Maritimibacter alkaliphilus HTCC2654</name>
    <dbReference type="NCBI Taxonomy" id="314271"/>
    <lineage>
        <taxon>Bacteria</taxon>
        <taxon>Pseudomonadati</taxon>
        <taxon>Pseudomonadota</taxon>
        <taxon>Alphaproteobacteria</taxon>
        <taxon>Rhodobacterales</taxon>
        <taxon>Roseobacteraceae</taxon>
        <taxon>Maritimibacter</taxon>
    </lineage>
</organism>
<keyword evidence="2" id="KW-0119">Carbohydrate metabolism</keyword>
<dbReference type="EMBL" id="AAMT01000001">
    <property type="protein sequence ID" value="EAQ14966.1"/>
    <property type="molecule type" value="Genomic_DNA"/>
</dbReference>
<gene>
    <name evidence="4" type="ORF">RB2654_20323</name>
</gene>
<dbReference type="STRING" id="314271.RB2654_20323"/>
<keyword evidence="5" id="KW-1185">Reference proteome</keyword>
<name>A3VAM5_9RHOB</name>
<dbReference type="Proteomes" id="UP000002931">
    <property type="component" value="Unassembled WGS sequence"/>
</dbReference>
<feature type="domain" description="NAD-dependent epimerase/dehydratase" evidence="3">
    <location>
        <begin position="3"/>
        <end position="218"/>
    </location>
</feature>
<dbReference type="PANTHER" id="PTHR43103:SF3">
    <property type="entry name" value="ADP-L-GLYCERO-D-MANNO-HEPTOSE-6-EPIMERASE"/>
    <property type="match status" value="1"/>
</dbReference>
<evidence type="ECO:0000313" key="5">
    <source>
        <dbReference type="Proteomes" id="UP000002931"/>
    </source>
</evidence>
<proteinExistence type="predicted"/>
<evidence type="ECO:0000313" key="4">
    <source>
        <dbReference type="EMBL" id="EAQ14966.1"/>
    </source>
</evidence>
<sequence>MKIAVIGAGGFVGQRVARRLASDPEIERIAMVDRVDMPTPDGKPVTTHVGDFANPALRDAALDGADAVILLAAILGGAAEADYALARAVNVDATLGLFEHLRDTRPDTRMVFASTIAVYAKPLPDPVTDATPFAPTMIYGAQKLMMEVALSNFAARGWLDGVSLRPSGVMARDGADAGLKTAFMSRLFWCVKRGEDITLPVAEDSRTWLTSVDNVAANFVHGAMLTDIGPDRAFTLPALSLTFGELVAALKSRFPDSPSTVTFAPDPEIVALFGSYPRLETATADRLGFTRDTDAAALVAAAMI</sequence>
<keyword evidence="4" id="KW-0413">Isomerase</keyword>
<dbReference type="HOGENOM" id="CLU_007383_19_0_5"/>
<dbReference type="PANTHER" id="PTHR43103">
    <property type="entry name" value="NUCLEOSIDE-DIPHOSPHATE-SUGAR EPIMERASE"/>
    <property type="match status" value="1"/>
</dbReference>
<dbReference type="GO" id="GO:0003978">
    <property type="term" value="F:UDP-glucose 4-epimerase activity"/>
    <property type="evidence" value="ECO:0007669"/>
    <property type="project" value="UniProtKB-EC"/>
</dbReference>
<reference evidence="4 5" key="1">
    <citation type="journal article" date="2010" name="J. Bacteriol.">
        <title>Genome sequences of Pelagibaca bermudensis HTCC2601T and Maritimibacter alkaliphilus HTCC2654T, the type strains of two marine Roseobacter genera.</title>
        <authorList>
            <person name="Thrash J.C."/>
            <person name="Cho J.C."/>
            <person name="Ferriera S."/>
            <person name="Johnson J."/>
            <person name="Vergin K.L."/>
            <person name="Giovannoni S.J."/>
        </authorList>
    </citation>
    <scope>NUCLEOTIDE SEQUENCE [LARGE SCALE GENOMIC DNA]</scope>
    <source>
        <strain evidence="4 5">HTCC2654</strain>
    </source>
</reference>
<dbReference type="OrthoDB" id="9801056at2"/>
<dbReference type="Gene3D" id="3.40.50.720">
    <property type="entry name" value="NAD(P)-binding Rossmann-like Domain"/>
    <property type="match status" value="1"/>
</dbReference>
<accession>A3VAM5</accession>
<evidence type="ECO:0000259" key="3">
    <source>
        <dbReference type="Pfam" id="PF01370"/>
    </source>
</evidence>
<dbReference type="RefSeq" id="WP_008334977.1">
    <property type="nucleotide sequence ID" value="NZ_CH902578.1"/>
</dbReference>
<dbReference type="InterPro" id="IPR036291">
    <property type="entry name" value="NAD(P)-bd_dom_sf"/>
</dbReference>
<dbReference type="Gene3D" id="3.90.25.10">
    <property type="entry name" value="UDP-galactose 4-epimerase, domain 1"/>
    <property type="match status" value="1"/>
</dbReference>
<dbReference type="eggNOG" id="COG0451">
    <property type="taxonomic scope" value="Bacteria"/>
</dbReference>
<dbReference type="InterPro" id="IPR001509">
    <property type="entry name" value="Epimerase_deHydtase"/>
</dbReference>
<dbReference type="EC" id="5.1.3.2" evidence="4"/>
<keyword evidence="1" id="KW-0521">NADP</keyword>
<comment type="caution">
    <text evidence="4">The sequence shown here is derived from an EMBL/GenBank/DDBJ whole genome shotgun (WGS) entry which is preliminary data.</text>
</comment>
<protein>
    <submittedName>
        <fullName evidence="4">Probable UDPglucose 4-epimerase</fullName>
        <ecNumber evidence="4">5.1.3.2</ecNumber>
    </submittedName>
</protein>
<dbReference type="AlphaFoldDB" id="A3VAM5"/>
<dbReference type="CDD" id="cd05238">
    <property type="entry name" value="Gne_like_SDR_e"/>
    <property type="match status" value="1"/>
</dbReference>
<evidence type="ECO:0000256" key="2">
    <source>
        <dbReference type="ARBA" id="ARBA00023277"/>
    </source>
</evidence>
<evidence type="ECO:0000256" key="1">
    <source>
        <dbReference type="ARBA" id="ARBA00022857"/>
    </source>
</evidence>